<sequence length="31" mass="3369">IELVFIKPIAGNSTIDSSKIPAQDIKCEIKP</sequence>
<reference evidence="1" key="1">
    <citation type="journal article" date="2014" name="Front. Microbiol.">
        <title>High frequency of phylogenetically diverse reductive dehalogenase-homologous genes in deep subseafloor sedimentary metagenomes.</title>
        <authorList>
            <person name="Kawai M."/>
            <person name="Futagami T."/>
            <person name="Toyoda A."/>
            <person name="Takaki Y."/>
            <person name="Nishi S."/>
            <person name="Hori S."/>
            <person name="Arai W."/>
            <person name="Tsubouchi T."/>
            <person name="Morono Y."/>
            <person name="Uchiyama I."/>
            <person name="Ito T."/>
            <person name="Fujiyama A."/>
            <person name="Inagaki F."/>
            <person name="Takami H."/>
        </authorList>
    </citation>
    <scope>NUCLEOTIDE SEQUENCE</scope>
    <source>
        <strain evidence="1">Expedition CK06-06</strain>
    </source>
</reference>
<name>X1TCE0_9ZZZZ</name>
<protein>
    <submittedName>
        <fullName evidence="1">Uncharacterized protein</fullName>
    </submittedName>
</protein>
<proteinExistence type="predicted"/>
<dbReference type="EMBL" id="BARW01022810">
    <property type="protein sequence ID" value="GAI89026.1"/>
    <property type="molecule type" value="Genomic_DNA"/>
</dbReference>
<comment type="caution">
    <text evidence="1">The sequence shown here is derived from an EMBL/GenBank/DDBJ whole genome shotgun (WGS) entry which is preliminary data.</text>
</comment>
<organism evidence="1">
    <name type="scientific">marine sediment metagenome</name>
    <dbReference type="NCBI Taxonomy" id="412755"/>
    <lineage>
        <taxon>unclassified sequences</taxon>
        <taxon>metagenomes</taxon>
        <taxon>ecological metagenomes</taxon>
    </lineage>
</organism>
<feature type="non-terminal residue" evidence="1">
    <location>
        <position position="1"/>
    </location>
</feature>
<evidence type="ECO:0000313" key="1">
    <source>
        <dbReference type="EMBL" id="GAI89026.1"/>
    </source>
</evidence>
<dbReference type="AlphaFoldDB" id="X1TCE0"/>
<accession>X1TCE0</accession>
<gene>
    <name evidence="1" type="ORF">S12H4_37970</name>
</gene>